<proteinExistence type="predicted"/>
<sequence>MKRFLKRILFGKPLLMSVYVDKYGNKYGSTIHKEGQDVVDVTAHIEEPVWLGKFEIY</sequence>
<protein>
    <submittedName>
        <fullName evidence="1">Uncharacterized protein</fullName>
    </submittedName>
</protein>
<name>A0A6J5L5K3_9CAUD</name>
<reference evidence="1" key="1">
    <citation type="submission" date="2020-04" db="EMBL/GenBank/DDBJ databases">
        <authorList>
            <person name="Chiriac C."/>
            <person name="Salcher M."/>
            <person name="Ghai R."/>
            <person name="Kavagutti S V."/>
        </authorList>
    </citation>
    <scope>NUCLEOTIDE SEQUENCE</scope>
</reference>
<gene>
    <name evidence="1" type="ORF">UFOVP117_214</name>
</gene>
<dbReference type="EMBL" id="LR796235">
    <property type="protein sequence ID" value="CAB4130018.1"/>
    <property type="molecule type" value="Genomic_DNA"/>
</dbReference>
<accession>A0A6J5L5K3</accession>
<organism evidence="1">
    <name type="scientific">uncultured Caudovirales phage</name>
    <dbReference type="NCBI Taxonomy" id="2100421"/>
    <lineage>
        <taxon>Viruses</taxon>
        <taxon>Duplodnaviria</taxon>
        <taxon>Heunggongvirae</taxon>
        <taxon>Uroviricota</taxon>
        <taxon>Caudoviricetes</taxon>
        <taxon>Peduoviridae</taxon>
        <taxon>Maltschvirus</taxon>
        <taxon>Maltschvirus maltsch</taxon>
    </lineage>
</organism>
<evidence type="ECO:0000313" key="1">
    <source>
        <dbReference type="EMBL" id="CAB4130018.1"/>
    </source>
</evidence>